<evidence type="ECO:0000313" key="1">
    <source>
        <dbReference type="EMBL" id="KAK2652505.1"/>
    </source>
</evidence>
<accession>A0AAD9X4C4</accession>
<evidence type="ECO:0000313" key="2">
    <source>
        <dbReference type="Proteomes" id="UP001280121"/>
    </source>
</evidence>
<comment type="caution">
    <text evidence="1">The sequence shown here is derived from an EMBL/GenBank/DDBJ whole genome shotgun (WGS) entry which is preliminary data.</text>
</comment>
<dbReference type="Proteomes" id="UP001280121">
    <property type="component" value="Unassembled WGS sequence"/>
</dbReference>
<gene>
    <name evidence="1" type="ORF">Ddye_012361</name>
</gene>
<reference evidence="1" key="1">
    <citation type="journal article" date="2023" name="Plant J.">
        <title>Genome sequences and population genomics provide insights into the demographic history, inbreeding, and mutation load of two 'living fossil' tree species of Dipteronia.</title>
        <authorList>
            <person name="Feng Y."/>
            <person name="Comes H.P."/>
            <person name="Chen J."/>
            <person name="Zhu S."/>
            <person name="Lu R."/>
            <person name="Zhang X."/>
            <person name="Li P."/>
            <person name="Qiu J."/>
            <person name="Olsen K.M."/>
            <person name="Qiu Y."/>
        </authorList>
    </citation>
    <scope>NUCLEOTIDE SEQUENCE</scope>
    <source>
        <strain evidence="1">KIB01</strain>
    </source>
</reference>
<dbReference type="InterPro" id="IPR036736">
    <property type="entry name" value="ACP-like_sf"/>
</dbReference>
<dbReference type="EMBL" id="JANJYI010000004">
    <property type="protein sequence ID" value="KAK2652505.1"/>
    <property type="molecule type" value="Genomic_DNA"/>
</dbReference>
<dbReference type="Gene3D" id="1.10.1200.10">
    <property type="entry name" value="ACP-like"/>
    <property type="match status" value="1"/>
</dbReference>
<dbReference type="PROSITE" id="PS51257">
    <property type="entry name" value="PROKAR_LIPOPROTEIN"/>
    <property type="match status" value="1"/>
</dbReference>
<dbReference type="AlphaFoldDB" id="A0AAD9X4C4"/>
<organism evidence="1 2">
    <name type="scientific">Dipteronia dyeriana</name>
    <dbReference type="NCBI Taxonomy" id="168575"/>
    <lineage>
        <taxon>Eukaryota</taxon>
        <taxon>Viridiplantae</taxon>
        <taxon>Streptophyta</taxon>
        <taxon>Embryophyta</taxon>
        <taxon>Tracheophyta</taxon>
        <taxon>Spermatophyta</taxon>
        <taxon>Magnoliopsida</taxon>
        <taxon>eudicotyledons</taxon>
        <taxon>Gunneridae</taxon>
        <taxon>Pentapetalae</taxon>
        <taxon>rosids</taxon>
        <taxon>malvids</taxon>
        <taxon>Sapindales</taxon>
        <taxon>Sapindaceae</taxon>
        <taxon>Hippocastanoideae</taxon>
        <taxon>Acereae</taxon>
        <taxon>Dipteronia</taxon>
    </lineage>
</organism>
<keyword evidence="2" id="KW-1185">Reference proteome</keyword>
<protein>
    <submittedName>
        <fullName evidence="1">Uncharacterized protein</fullName>
    </submittedName>
</protein>
<sequence>MQAMMKRKEGLDRGQLGHEELLVSVHLIFGLACVPDELCGLGSSSFLQSGVSEVIYFVEKRLKDPDIAYIALHKLLSMAGVKEEFSINVEEDSAQSILTVQDAADFIEKLKDDA</sequence>
<name>A0AAD9X4C4_9ROSI</name>
<proteinExistence type="predicted"/>